<dbReference type="SMART" id="SM00020">
    <property type="entry name" value="Tryp_SPc"/>
    <property type="match status" value="1"/>
</dbReference>
<dbReference type="PROSITE" id="PS51888">
    <property type="entry name" value="CLIP"/>
    <property type="match status" value="1"/>
</dbReference>
<dbReference type="InterPro" id="IPR001254">
    <property type="entry name" value="Trypsin_dom"/>
</dbReference>
<sequence length="334" mass="36829">MRSLKVVFSFIALACSALAQDGGELCQLKDGNVGRCLALEECPEVVESIKHLQKPQTCRFEGLKAIVCCPTTHSEVGVKSAQQCRLNQALVGDNKDTYVQAEFPHLAALGFDIPGGIWWGCSGSLINLKYVLTAAHCLYSKQLGAVKYVRLGANDLNGTESSAQNFKVLRTIQHPDYKSTAVYHDLALIELDRMVQQTKRVRPACLNTKKTVAYDELYTGGWGLLGISEPPSNNVQKVQLRSVQIDDCQRYYPAGNTLSRGVVSEWQICAGEGGNDSCKGDSGGPLQRKHPDNPNTYLIFGVTSFSKRCGSNYSPSVYTRVSHYMNWIETIVWH</sequence>
<dbReference type="InterPro" id="IPR022700">
    <property type="entry name" value="CLIP"/>
</dbReference>
<evidence type="ECO:0000313" key="9">
    <source>
        <dbReference type="RefSeq" id="XP_017779521.1"/>
    </source>
</evidence>
<evidence type="ECO:0000313" key="8">
    <source>
        <dbReference type="Proteomes" id="UP000695000"/>
    </source>
</evidence>
<evidence type="ECO:0000256" key="5">
    <source>
        <dbReference type="SAM" id="SignalP"/>
    </source>
</evidence>
<keyword evidence="1 5" id="KW-0732">Signal</keyword>
<keyword evidence="4" id="KW-0720">Serine protease</keyword>
<keyword evidence="8" id="KW-1185">Reference proteome</keyword>
<accession>A0ABM1MY71</accession>
<protein>
    <submittedName>
        <fullName evidence="9">Serine protease snake-like</fullName>
    </submittedName>
</protein>
<dbReference type="InterPro" id="IPR009003">
    <property type="entry name" value="Peptidase_S1_PA"/>
</dbReference>
<name>A0ABM1MY71_NICVS</name>
<dbReference type="CDD" id="cd00190">
    <property type="entry name" value="Tryp_SPc"/>
    <property type="match status" value="1"/>
</dbReference>
<evidence type="ECO:0000259" key="6">
    <source>
        <dbReference type="PROSITE" id="PS50240"/>
    </source>
</evidence>
<organism evidence="8 9">
    <name type="scientific">Nicrophorus vespilloides</name>
    <name type="common">Boreal carrion beetle</name>
    <dbReference type="NCBI Taxonomy" id="110193"/>
    <lineage>
        <taxon>Eukaryota</taxon>
        <taxon>Metazoa</taxon>
        <taxon>Ecdysozoa</taxon>
        <taxon>Arthropoda</taxon>
        <taxon>Hexapoda</taxon>
        <taxon>Insecta</taxon>
        <taxon>Pterygota</taxon>
        <taxon>Neoptera</taxon>
        <taxon>Endopterygota</taxon>
        <taxon>Coleoptera</taxon>
        <taxon>Polyphaga</taxon>
        <taxon>Staphyliniformia</taxon>
        <taxon>Silphidae</taxon>
        <taxon>Nicrophorinae</taxon>
        <taxon>Nicrophorus</taxon>
    </lineage>
</organism>
<dbReference type="Pfam" id="PF00089">
    <property type="entry name" value="Trypsin"/>
    <property type="match status" value="1"/>
</dbReference>
<dbReference type="PRINTS" id="PR00722">
    <property type="entry name" value="CHYMOTRYPSIN"/>
</dbReference>
<feature type="signal peptide" evidence="5">
    <location>
        <begin position="1"/>
        <end position="19"/>
    </location>
</feature>
<dbReference type="InterPro" id="IPR043504">
    <property type="entry name" value="Peptidase_S1_PA_chymotrypsin"/>
</dbReference>
<evidence type="ECO:0000256" key="1">
    <source>
        <dbReference type="ARBA" id="ARBA00022729"/>
    </source>
</evidence>
<dbReference type="PANTHER" id="PTHR24260">
    <property type="match status" value="1"/>
</dbReference>
<feature type="domain" description="Clip" evidence="7">
    <location>
        <begin position="25"/>
        <end position="69"/>
    </location>
</feature>
<gene>
    <name evidence="9" type="primary">LOC108564860</name>
</gene>
<feature type="chain" id="PRO_5047197257" evidence="5">
    <location>
        <begin position="20"/>
        <end position="334"/>
    </location>
</feature>
<dbReference type="PROSITE" id="PS50240">
    <property type="entry name" value="TRYPSIN_DOM"/>
    <property type="match status" value="1"/>
</dbReference>
<dbReference type="GeneID" id="108564860"/>
<dbReference type="PROSITE" id="PS00134">
    <property type="entry name" value="TRYPSIN_HIS"/>
    <property type="match status" value="1"/>
</dbReference>
<dbReference type="PANTHER" id="PTHR24260:SF147">
    <property type="entry name" value="EG:BACR7A4.3 PROTEIN-RELATED"/>
    <property type="match status" value="1"/>
</dbReference>
<reference evidence="9" key="1">
    <citation type="submission" date="2025-08" db="UniProtKB">
        <authorList>
            <consortium name="RefSeq"/>
        </authorList>
    </citation>
    <scope>IDENTIFICATION</scope>
    <source>
        <tissue evidence="9">Whole Larva</tissue>
    </source>
</reference>
<dbReference type="RefSeq" id="XP_017779521.1">
    <property type="nucleotide sequence ID" value="XM_017924032.1"/>
</dbReference>
<dbReference type="SMART" id="SM00680">
    <property type="entry name" value="CLIP"/>
    <property type="match status" value="1"/>
</dbReference>
<evidence type="ECO:0000259" key="7">
    <source>
        <dbReference type="PROSITE" id="PS51888"/>
    </source>
</evidence>
<dbReference type="InterPro" id="IPR033116">
    <property type="entry name" value="TRYPSIN_SER"/>
</dbReference>
<evidence type="ECO:0000256" key="3">
    <source>
        <dbReference type="ARBA" id="ARBA00024195"/>
    </source>
</evidence>
<dbReference type="Gene3D" id="2.40.10.10">
    <property type="entry name" value="Trypsin-like serine proteases"/>
    <property type="match status" value="1"/>
</dbReference>
<keyword evidence="4" id="KW-0645">Protease</keyword>
<evidence type="ECO:0000256" key="2">
    <source>
        <dbReference type="ARBA" id="ARBA00023157"/>
    </source>
</evidence>
<dbReference type="SUPFAM" id="SSF50494">
    <property type="entry name" value="Trypsin-like serine proteases"/>
    <property type="match status" value="1"/>
</dbReference>
<keyword evidence="4" id="KW-0378">Hydrolase</keyword>
<dbReference type="InterPro" id="IPR018114">
    <property type="entry name" value="TRYPSIN_HIS"/>
</dbReference>
<dbReference type="Proteomes" id="UP000695000">
    <property type="component" value="Unplaced"/>
</dbReference>
<evidence type="ECO:0000256" key="4">
    <source>
        <dbReference type="RuleBase" id="RU363034"/>
    </source>
</evidence>
<feature type="domain" description="Peptidase S1" evidence="6">
    <location>
        <begin position="90"/>
        <end position="333"/>
    </location>
</feature>
<proteinExistence type="inferred from homology"/>
<dbReference type="PROSITE" id="PS00135">
    <property type="entry name" value="TRYPSIN_SER"/>
    <property type="match status" value="1"/>
</dbReference>
<dbReference type="InterPro" id="IPR001314">
    <property type="entry name" value="Peptidase_S1A"/>
</dbReference>
<dbReference type="InterPro" id="IPR051333">
    <property type="entry name" value="CLIP_Serine_Protease"/>
</dbReference>
<keyword evidence="2" id="KW-1015">Disulfide bond</keyword>
<comment type="similarity">
    <text evidence="3">Belongs to the peptidase S1 family. CLIP subfamily.</text>
</comment>